<evidence type="ECO:0000256" key="1">
    <source>
        <dbReference type="ARBA" id="ARBA00006926"/>
    </source>
</evidence>
<evidence type="ECO:0000256" key="3">
    <source>
        <dbReference type="ARBA" id="ARBA00023002"/>
    </source>
</evidence>
<dbReference type="InterPro" id="IPR013766">
    <property type="entry name" value="Thioredoxin_domain"/>
</dbReference>
<dbReference type="InterPro" id="IPR036249">
    <property type="entry name" value="Thioredoxin-like_sf"/>
</dbReference>
<dbReference type="Proteomes" id="UP000553766">
    <property type="component" value="Unassembled WGS sequence"/>
</dbReference>
<feature type="domain" description="Thioredoxin" evidence="7">
    <location>
        <begin position="20"/>
        <end position="178"/>
    </location>
</feature>
<evidence type="ECO:0000256" key="2">
    <source>
        <dbReference type="ARBA" id="ARBA00022559"/>
    </source>
</evidence>
<dbReference type="AlphaFoldDB" id="A0A840WKE4"/>
<feature type="signal peptide" evidence="6">
    <location>
        <begin position="1"/>
        <end position="23"/>
    </location>
</feature>
<organism evidence="8 9">
    <name type="scientific">Rubricella aquisinus</name>
    <dbReference type="NCBI Taxonomy" id="2028108"/>
    <lineage>
        <taxon>Bacteria</taxon>
        <taxon>Pseudomonadati</taxon>
        <taxon>Pseudomonadota</taxon>
        <taxon>Alphaproteobacteria</taxon>
        <taxon>Rhodobacterales</taxon>
        <taxon>Paracoccaceae</taxon>
        <taxon>Rubricella</taxon>
    </lineage>
</organism>
<evidence type="ECO:0000256" key="6">
    <source>
        <dbReference type="SAM" id="SignalP"/>
    </source>
</evidence>
<name>A0A840WKE4_9RHOB</name>
<dbReference type="PANTHER" id="PTHR11592">
    <property type="entry name" value="GLUTATHIONE PEROXIDASE"/>
    <property type="match status" value="1"/>
</dbReference>
<dbReference type="PIRSF" id="PIRSF000303">
    <property type="entry name" value="Glutathion_perox"/>
    <property type="match status" value="1"/>
</dbReference>
<proteinExistence type="inferred from homology"/>
<dbReference type="PANTHER" id="PTHR11592:SF78">
    <property type="entry name" value="GLUTATHIONE PEROXIDASE"/>
    <property type="match status" value="1"/>
</dbReference>
<keyword evidence="2 5" id="KW-0575">Peroxidase</keyword>
<keyword evidence="9" id="KW-1185">Reference proteome</keyword>
<dbReference type="Gene3D" id="3.40.30.10">
    <property type="entry name" value="Glutaredoxin"/>
    <property type="match status" value="1"/>
</dbReference>
<dbReference type="RefSeq" id="WP_246413562.1">
    <property type="nucleotide sequence ID" value="NZ_JACIJS010000002.1"/>
</dbReference>
<feature type="chain" id="PRO_5032795784" description="Glutathione peroxidase" evidence="6">
    <location>
        <begin position="24"/>
        <end position="182"/>
    </location>
</feature>
<dbReference type="GO" id="GO:0034599">
    <property type="term" value="P:cellular response to oxidative stress"/>
    <property type="evidence" value="ECO:0007669"/>
    <property type="project" value="TreeGrafter"/>
</dbReference>
<dbReference type="GO" id="GO:0004601">
    <property type="term" value="F:peroxidase activity"/>
    <property type="evidence" value="ECO:0007669"/>
    <property type="project" value="UniProtKB-KW"/>
</dbReference>
<keyword evidence="6" id="KW-0732">Signal</keyword>
<gene>
    <name evidence="8" type="ORF">FHS89_000649</name>
</gene>
<evidence type="ECO:0000313" key="9">
    <source>
        <dbReference type="Proteomes" id="UP000553766"/>
    </source>
</evidence>
<dbReference type="PRINTS" id="PR01011">
    <property type="entry name" value="GLUTPROXDASE"/>
</dbReference>
<accession>A0A840WKE4</accession>
<dbReference type="SUPFAM" id="SSF52833">
    <property type="entry name" value="Thioredoxin-like"/>
    <property type="match status" value="1"/>
</dbReference>
<feature type="active site" evidence="4">
    <location>
        <position position="58"/>
    </location>
</feature>
<evidence type="ECO:0000313" key="8">
    <source>
        <dbReference type="EMBL" id="MBB5514643.1"/>
    </source>
</evidence>
<dbReference type="Pfam" id="PF00255">
    <property type="entry name" value="GSHPx"/>
    <property type="match status" value="1"/>
</dbReference>
<evidence type="ECO:0000256" key="4">
    <source>
        <dbReference type="PIRSR" id="PIRSR000303-1"/>
    </source>
</evidence>
<dbReference type="PROSITE" id="PS51352">
    <property type="entry name" value="THIOREDOXIN_2"/>
    <property type="match status" value="1"/>
</dbReference>
<dbReference type="InterPro" id="IPR000889">
    <property type="entry name" value="Glutathione_peroxidase"/>
</dbReference>
<dbReference type="CDD" id="cd00340">
    <property type="entry name" value="GSH_Peroxidase"/>
    <property type="match status" value="1"/>
</dbReference>
<dbReference type="EMBL" id="JACIJS010000002">
    <property type="protein sequence ID" value="MBB5514643.1"/>
    <property type="molecule type" value="Genomic_DNA"/>
</dbReference>
<protein>
    <recommendedName>
        <fullName evidence="5">Glutathione peroxidase</fullName>
    </recommendedName>
</protein>
<evidence type="ECO:0000259" key="7">
    <source>
        <dbReference type="PROSITE" id="PS51352"/>
    </source>
</evidence>
<comment type="similarity">
    <text evidence="1 5">Belongs to the glutathione peroxidase family.</text>
</comment>
<keyword evidence="3 5" id="KW-0560">Oxidoreductase</keyword>
<reference evidence="8 9" key="1">
    <citation type="submission" date="2020-08" db="EMBL/GenBank/DDBJ databases">
        <title>Genomic Encyclopedia of Type Strains, Phase IV (KMG-IV): sequencing the most valuable type-strain genomes for metagenomic binning, comparative biology and taxonomic classification.</title>
        <authorList>
            <person name="Goeker M."/>
        </authorList>
    </citation>
    <scope>NUCLEOTIDE SEQUENCE [LARGE SCALE GENOMIC DNA]</scope>
    <source>
        <strain evidence="8 9">DSM 103377</strain>
    </source>
</reference>
<sequence>MRITGMKCFLAALILLLPLPAMADTAYDFALPSLDGGTLDLSERRGQVTLIVNTASLCGFTPQYDGLQALHERYADQGFAVVGIPSNDFGGQELSSDAAVKDFCEVNFGITFPMSTIQEVTGRDATPLFAWLADEGARPRWNFTKFLIGRDGALIGTFPSQASPSSARMRRAVEAALAAPTS</sequence>
<dbReference type="PROSITE" id="PS51355">
    <property type="entry name" value="GLUTATHIONE_PEROXID_3"/>
    <property type="match status" value="1"/>
</dbReference>
<comment type="caution">
    <text evidence="8">The sequence shown here is derived from an EMBL/GenBank/DDBJ whole genome shotgun (WGS) entry which is preliminary data.</text>
</comment>
<evidence type="ECO:0000256" key="5">
    <source>
        <dbReference type="RuleBase" id="RU000499"/>
    </source>
</evidence>